<keyword evidence="3 6" id="KW-0812">Transmembrane</keyword>
<sequence length="271" mass="30076">MAGGCLNALRSIVFLLNLFFWLAGLGTLGLGLWLRFDGAVSELIALHGGTNNFNIACYLLIAAGAIMSLIGFLGCCGAWRLSQGMLVTFFIILVLVFCLELTCAIVAYSHQDLIRRYIDNSMYETIHQHYAVNPEYAAIFDRIQTEFECCGVKSYRDWLHSSWGRDLVGRTELGIGSSSIGKVPKSCCNEDGLRDYPTNCGVSFDKLELWTYEPFLHTKGCSDALYESAYKNLDIAIAVSVIVGALQLIGMFLSMLLCCWISTEAKRDSEY</sequence>
<dbReference type="OrthoDB" id="5870230at2759"/>
<dbReference type="GO" id="GO:0005886">
    <property type="term" value="C:plasma membrane"/>
    <property type="evidence" value="ECO:0007669"/>
    <property type="project" value="TreeGrafter"/>
</dbReference>
<accession>A0A0B2UPV9</accession>
<comment type="subcellular location">
    <subcellularLocation>
        <location evidence="1 6">Membrane</location>
        <topology evidence="1 6">Multi-pass membrane protein</topology>
    </subcellularLocation>
</comment>
<dbReference type="PIRSF" id="PIRSF002419">
    <property type="entry name" value="Tetraspanin"/>
    <property type="match status" value="1"/>
</dbReference>
<comment type="caution">
    <text evidence="7">The sequence shown here is derived from an EMBL/GenBank/DDBJ whole genome shotgun (WGS) entry which is preliminary data.</text>
</comment>
<evidence type="ECO:0000256" key="3">
    <source>
        <dbReference type="ARBA" id="ARBA00022692"/>
    </source>
</evidence>
<keyword evidence="8" id="KW-1185">Reference proteome</keyword>
<dbReference type="Gene3D" id="1.10.1450.10">
    <property type="entry name" value="Tetraspanin"/>
    <property type="match status" value="1"/>
</dbReference>
<dbReference type="InterPro" id="IPR018499">
    <property type="entry name" value="Tetraspanin/Peripherin"/>
</dbReference>
<dbReference type="STRING" id="6265.A0A0B2UPV9"/>
<proteinExistence type="inferred from homology"/>
<evidence type="ECO:0000313" key="7">
    <source>
        <dbReference type="EMBL" id="KHN70970.1"/>
    </source>
</evidence>
<dbReference type="SUPFAM" id="SSF48652">
    <property type="entry name" value="Tetraspanin"/>
    <property type="match status" value="1"/>
</dbReference>
<dbReference type="OMA" id="SMYDTIR"/>
<dbReference type="Pfam" id="PF00335">
    <property type="entry name" value="Tetraspanin"/>
    <property type="match status" value="1"/>
</dbReference>
<keyword evidence="4 6" id="KW-1133">Transmembrane helix</keyword>
<reference evidence="7 8" key="1">
    <citation type="submission" date="2014-11" db="EMBL/GenBank/DDBJ databases">
        <title>Genetic blueprint of the zoonotic pathogen Toxocara canis.</title>
        <authorList>
            <person name="Zhu X.-Q."/>
            <person name="Korhonen P.K."/>
            <person name="Cai H."/>
            <person name="Young N.D."/>
            <person name="Nejsum P."/>
            <person name="von Samson-Himmelstjerna G."/>
            <person name="Boag P.R."/>
            <person name="Tan P."/>
            <person name="Li Q."/>
            <person name="Min J."/>
            <person name="Yang Y."/>
            <person name="Wang X."/>
            <person name="Fang X."/>
            <person name="Hall R.S."/>
            <person name="Hofmann A."/>
            <person name="Sternberg P.W."/>
            <person name="Jex A.R."/>
            <person name="Gasser R.B."/>
        </authorList>
    </citation>
    <scope>NUCLEOTIDE SEQUENCE [LARGE SCALE GENOMIC DNA]</scope>
    <source>
        <strain evidence="7">PN_DK_2014</strain>
    </source>
</reference>
<dbReference type="Proteomes" id="UP000031036">
    <property type="component" value="Unassembled WGS sequence"/>
</dbReference>
<keyword evidence="5 6" id="KW-0472">Membrane</keyword>
<feature type="transmembrane region" description="Helical" evidence="6">
    <location>
        <begin position="86"/>
        <end position="108"/>
    </location>
</feature>
<name>A0A0B2UPV9_TOXCA</name>
<dbReference type="PRINTS" id="PR00259">
    <property type="entry name" value="TMFOUR"/>
</dbReference>
<gene>
    <name evidence="7" type="primary">Cd9</name>
    <name evidence="7" type="ORF">Tcan_17656</name>
</gene>
<feature type="transmembrane region" description="Helical" evidence="6">
    <location>
        <begin position="53"/>
        <end position="79"/>
    </location>
</feature>
<dbReference type="PANTHER" id="PTHR19282:SF551">
    <property type="entry name" value="RE08073P-RELATED"/>
    <property type="match status" value="1"/>
</dbReference>
<dbReference type="InterPro" id="IPR000301">
    <property type="entry name" value="Tetraspanin_animals"/>
</dbReference>
<protein>
    <recommendedName>
        <fullName evidence="6">Tetraspanin</fullName>
    </recommendedName>
</protein>
<dbReference type="InterPro" id="IPR008952">
    <property type="entry name" value="Tetraspanin_EC2_sf"/>
</dbReference>
<comment type="similarity">
    <text evidence="2 6">Belongs to the tetraspanin (TM4SF) family.</text>
</comment>
<dbReference type="PANTHER" id="PTHR19282">
    <property type="entry name" value="TETRASPANIN"/>
    <property type="match status" value="1"/>
</dbReference>
<feature type="transmembrane region" description="Helical" evidence="6">
    <location>
        <begin position="12"/>
        <end position="33"/>
    </location>
</feature>
<dbReference type="EMBL" id="JPKZ01022846">
    <property type="protein sequence ID" value="KHN70970.1"/>
    <property type="molecule type" value="Genomic_DNA"/>
</dbReference>
<evidence type="ECO:0000256" key="1">
    <source>
        <dbReference type="ARBA" id="ARBA00004141"/>
    </source>
</evidence>
<evidence type="ECO:0000256" key="5">
    <source>
        <dbReference type="ARBA" id="ARBA00023136"/>
    </source>
</evidence>
<feature type="transmembrane region" description="Helical" evidence="6">
    <location>
        <begin position="235"/>
        <end position="261"/>
    </location>
</feature>
<dbReference type="AlphaFoldDB" id="A0A0B2UPV9"/>
<evidence type="ECO:0000313" key="8">
    <source>
        <dbReference type="Proteomes" id="UP000031036"/>
    </source>
</evidence>
<evidence type="ECO:0000256" key="2">
    <source>
        <dbReference type="ARBA" id="ARBA00006840"/>
    </source>
</evidence>
<organism evidence="7 8">
    <name type="scientific">Toxocara canis</name>
    <name type="common">Canine roundworm</name>
    <dbReference type="NCBI Taxonomy" id="6265"/>
    <lineage>
        <taxon>Eukaryota</taxon>
        <taxon>Metazoa</taxon>
        <taxon>Ecdysozoa</taxon>
        <taxon>Nematoda</taxon>
        <taxon>Chromadorea</taxon>
        <taxon>Rhabditida</taxon>
        <taxon>Spirurina</taxon>
        <taxon>Ascaridomorpha</taxon>
        <taxon>Ascaridoidea</taxon>
        <taxon>Toxocaridae</taxon>
        <taxon>Toxocara</taxon>
    </lineage>
</organism>
<evidence type="ECO:0000256" key="4">
    <source>
        <dbReference type="ARBA" id="ARBA00022989"/>
    </source>
</evidence>
<evidence type="ECO:0000256" key="6">
    <source>
        <dbReference type="RuleBase" id="RU361218"/>
    </source>
</evidence>